<organism evidence="7 8">
    <name type="scientific">Fusarium torreyae</name>
    <dbReference type="NCBI Taxonomy" id="1237075"/>
    <lineage>
        <taxon>Eukaryota</taxon>
        <taxon>Fungi</taxon>
        <taxon>Dikarya</taxon>
        <taxon>Ascomycota</taxon>
        <taxon>Pezizomycotina</taxon>
        <taxon>Sordariomycetes</taxon>
        <taxon>Hypocreomycetidae</taxon>
        <taxon>Hypocreales</taxon>
        <taxon>Nectriaceae</taxon>
        <taxon>Fusarium</taxon>
    </lineage>
</organism>
<feature type="domain" description="AA1-like" evidence="6">
    <location>
        <begin position="1"/>
        <end position="49"/>
    </location>
</feature>
<proteinExistence type="predicted"/>
<protein>
    <recommendedName>
        <fullName evidence="6">AA1-like domain-containing protein</fullName>
    </recommendedName>
</protein>
<dbReference type="GO" id="GO:0005576">
    <property type="term" value="C:extracellular region"/>
    <property type="evidence" value="ECO:0007669"/>
    <property type="project" value="UniProtKB-SubCell"/>
</dbReference>
<evidence type="ECO:0000313" key="7">
    <source>
        <dbReference type="EMBL" id="KAJ4264247.1"/>
    </source>
</evidence>
<reference evidence="7" key="1">
    <citation type="submission" date="2022-09" db="EMBL/GenBank/DDBJ databases">
        <title>Fusarium specimens isolated from Avocado Roots.</title>
        <authorList>
            <person name="Stajich J."/>
            <person name="Roper C."/>
            <person name="Heimlech-Rivalta G."/>
        </authorList>
    </citation>
    <scope>NUCLEOTIDE SEQUENCE</scope>
    <source>
        <strain evidence="7">CF00136</strain>
    </source>
</reference>
<dbReference type="Proteomes" id="UP001152049">
    <property type="component" value="Unassembled WGS sequence"/>
</dbReference>
<name>A0A9W8VFV3_9HYPO</name>
<evidence type="ECO:0000256" key="2">
    <source>
        <dbReference type="ARBA" id="ARBA00022525"/>
    </source>
</evidence>
<keyword evidence="8" id="KW-1185">Reference proteome</keyword>
<sequence>MVYHEVGDVYADFRGGSDIPTACVGGQDDNLAGKVCTQDKPVSFKIKGPVRDSFDL</sequence>
<dbReference type="AlphaFoldDB" id="A0A9W8VFV3"/>
<gene>
    <name evidence="7" type="ORF">NW762_005441</name>
</gene>
<dbReference type="EMBL" id="JAOQAZ010000008">
    <property type="protein sequence ID" value="KAJ4264247.1"/>
    <property type="molecule type" value="Genomic_DNA"/>
</dbReference>
<keyword evidence="4" id="KW-1015">Disulfide bond</keyword>
<evidence type="ECO:0000256" key="5">
    <source>
        <dbReference type="PROSITE-ProRule" id="PRU01243"/>
    </source>
</evidence>
<comment type="caution">
    <text evidence="7">The sequence shown here is derived from an EMBL/GenBank/DDBJ whole genome shotgun (WGS) entry which is preliminary data.</text>
</comment>
<evidence type="ECO:0000256" key="4">
    <source>
        <dbReference type="ARBA" id="ARBA00023157"/>
    </source>
</evidence>
<keyword evidence="2" id="KW-0964">Secreted</keyword>
<evidence type="ECO:0000259" key="6">
    <source>
        <dbReference type="PROSITE" id="PS51895"/>
    </source>
</evidence>
<accession>A0A9W8VFV3</accession>
<evidence type="ECO:0000256" key="1">
    <source>
        <dbReference type="ARBA" id="ARBA00004613"/>
    </source>
</evidence>
<dbReference type="PROSITE" id="PS51895">
    <property type="entry name" value="AA1"/>
    <property type="match status" value="1"/>
</dbReference>
<keyword evidence="3" id="KW-0732">Signal</keyword>
<dbReference type="InterPro" id="IPR032382">
    <property type="entry name" value="AltA1"/>
</dbReference>
<evidence type="ECO:0000313" key="8">
    <source>
        <dbReference type="Proteomes" id="UP001152049"/>
    </source>
</evidence>
<comment type="subcellular location">
    <subcellularLocation>
        <location evidence="1">Secreted</location>
    </subcellularLocation>
</comment>
<evidence type="ECO:0000256" key="3">
    <source>
        <dbReference type="ARBA" id="ARBA00022729"/>
    </source>
</evidence>
<comment type="caution">
    <text evidence="5">Lacks conserved residue(s) required for the propagation of feature annotation.</text>
</comment>